<dbReference type="PANTHER" id="PTHR42803:SF1">
    <property type="entry name" value="BROAD-SPECIFICITY LINEAR ACYL-COA DEHYDROGENASE FADE5"/>
    <property type="match status" value="1"/>
</dbReference>
<dbReference type="Gene3D" id="1.10.540.10">
    <property type="entry name" value="Acyl-CoA dehydrogenase/oxidase, N-terminal domain"/>
    <property type="match status" value="1"/>
</dbReference>
<feature type="domain" description="Acyl-CoA dehydrogenase/oxidase C-terminal" evidence="6">
    <location>
        <begin position="263"/>
        <end position="419"/>
    </location>
</feature>
<evidence type="ECO:0000259" key="6">
    <source>
        <dbReference type="Pfam" id="PF00441"/>
    </source>
</evidence>
<dbReference type="InterPro" id="IPR006091">
    <property type="entry name" value="Acyl-CoA_Oxase/DH_mid-dom"/>
</dbReference>
<evidence type="ECO:0000256" key="3">
    <source>
        <dbReference type="ARBA" id="ARBA00022630"/>
    </source>
</evidence>
<feature type="domain" description="Acyl-CoA oxidase/dehydrogenase middle" evidence="7">
    <location>
        <begin position="156"/>
        <end position="253"/>
    </location>
</feature>
<evidence type="ECO:0000256" key="5">
    <source>
        <dbReference type="RuleBase" id="RU362125"/>
    </source>
</evidence>
<evidence type="ECO:0000313" key="9">
    <source>
        <dbReference type="EMBL" id="SIT75985.1"/>
    </source>
</evidence>
<dbReference type="AlphaFoldDB" id="A0A1R3WDS6"/>
<evidence type="ECO:0000256" key="1">
    <source>
        <dbReference type="ARBA" id="ARBA00001974"/>
    </source>
</evidence>
<dbReference type="GO" id="GO:0050660">
    <property type="term" value="F:flavin adenine dinucleotide binding"/>
    <property type="evidence" value="ECO:0007669"/>
    <property type="project" value="InterPro"/>
</dbReference>
<dbReference type="Proteomes" id="UP000186997">
    <property type="component" value="Unassembled WGS sequence"/>
</dbReference>
<dbReference type="EMBL" id="FTPR01000001">
    <property type="protein sequence ID" value="SIT75985.1"/>
    <property type="molecule type" value="Genomic_DNA"/>
</dbReference>
<dbReference type="InterPro" id="IPR009100">
    <property type="entry name" value="AcylCoA_DH/oxidase_NM_dom_sf"/>
</dbReference>
<evidence type="ECO:0000256" key="2">
    <source>
        <dbReference type="ARBA" id="ARBA00009347"/>
    </source>
</evidence>
<evidence type="ECO:0008006" key="11">
    <source>
        <dbReference type="Google" id="ProtNLM"/>
    </source>
</evidence>
<dbReference type="RefSeq" id="WP_076658059.1">
    <property type="nucleotide sequence ID" value="NZ_FTPR01000001.1"/>
</dbReference>
<dbReference type="InterPro" id="IPR013786">
    <property type="entry name" value="AcylCoA_DH/ox_N"/>
</dbReference>
<accession>A0A1R3WDS6</accession>
<dbReference type="PROSITE" id="PS00072">
    <property type="entry name" value="ACYL_COA_DH_1"/>
    <property type="match status" value="1"/>
</dbReference>
<dbReference type="GO" id="GO:0003995">
    <property type="term" value="F:acyl-CoA dehydrogenase activity"/>
    <property type="evidence" value="ECO:0007669"/>
    <property type="project" value="InterPro"/>
</dbReference>
<dbReference type="InterPro" id="IPR052166">
    <property type="entry name" value="Diverse_Acyl-CoA_DH"/>
</dbReference>
<comment type="cofactor">
    <cofactor evidence="1 5">
        <name>FAD</name>
        <dbReference type="ChEBI" id="CHEBI:57692"/>
    </cofactor>
</comment>
<dbReference type="InterPro" id="IPR046373">
    <property type="entry name" value="Acyl-CoA_Oxase/DH_mid-dom_sf"/>
</dbReference>
<dbReference type="InterPro" id="IPR037069">
    <property type="entry name" value="AcylCoA_DH/ox_N_sf"/>
</dbReference>
<organism evidence="9 10">
    <name type="scientific">Yoonia rosea</name>
    <dbReference type="NCBI Taxonomy" id="287098"/>
    <lineage>
        <taxon>Bacteria</taxon>
        <taxon>Pseudomonadati</taxon>
        <taxon>Pseudomonadota</taxon>
        <taxon>Alphaproteobacteria</taxon>
        <taxon>Rhodobacterales</taxon>
        <taxon>Paracoccaceae</taxon>
        <taxon>Yoonia</taxon>
    </lineage>
</organism>
<feature type="domain" description="Acyl-CoA dehydrogenase/oxidase N-terminal" evidence="8">
    <location>
        <begin position="74"/>
        <end position="151"/>
    </location>
</feature>
<dbReference type="STRING" id="287098.SAMN05421665_0290"/>
<sequence>MTTFKAPTEDILFSLNHVAQADRLDDWDAELAGDILGHFAGFAEGVIAPLNTIGDQQHAQLVNGRVRMPEGFGAAYAQLAGDGWQGLTAPEHFGGMDASPLIAAAVSEVFSGANHALQMVCNLVPGAITTLLKYGSPAQQDHWIPKLTSGDTLSTMCLTEAQAGSDLSAIRCRAEDTGDGWKITGEKIFISGGDQDMSANILHLVLARSGPAHSGMKGLSLYLCPAQAQVSVTRIEEKMGLHASPTCQMRFDGAEAELIGAEGQGLQAMFTLMNHARIDVALQGVAHASHAADIAAAYAAERTQGRQADGAPAQLHHHADVQRMLDEQRRLAMGARAMCHIALVELARNDRPALGDFLTPLCKVFGSEAGIRAADLGIQILGGYGYLTEYGLDQIWRDARICAIYEGANGIHERSIATRGLRPGGGADEFADLITELAQGSEAVLARLDAWQTWRADMTETADPLPQAHAFAQETAQLFCAASWARIAHVADHHHAPQELLRLAQTAR</sequence>
<evidence type="ECO:0000259" key="8">
    <source>
        <dbReference type="Pfam" id="PF02771"/>
    </source>
</evidence>
<dbReference type="Pfam" id="PF02771">
    <property type="entry name" value="Acyl-CoA_dh_N"/>
    <property type="match status" value="1"/>
</dbReference>
<dbReference type="Pfam" id="PF02770">
    <property type="entry name" value="Acyl-CoA_dh_M"/>
    <property type="match status" value="1"/>
</dbReference>
<evidence type="ECO:0000256" key="4">
    <source>
        <dbReference type="ARBA" id="ARBA00022827"/>
    </source>
</evidence>
<dbReference type="InterPro" id="IPR006089">
    <property type="entry name" value="Acyl-CoA_DH_CS"/>
</dbReference>
<comment type="similarity">
    <text evidence="2 5">Belongs to the acyl-CoA dehydrogenase family.</text>
</comment>
<reference evidence="10" key="1">
    <citation type="submission" date="2017-01" db="EMBL/GenBank/DDBJ databases">
        <authorList>
            <person name="Varghese N."/>
            <person name="Submissions S."/>
        </authorList>
    </citation>
    <scope>NUCLEOTIDE SEQUENCE [LARGE SCALE GENOMIC DNA]</scope>
    <source>
        <strain evidence="10">DSM 29591</strain>
    </source>
</reference>
<dbReference type="Gene3D" id="2.40.110.10">
    <property type="entry name" value="Butyryl-CoA Dehydrogenase, subunit A, domain 2"/>
    <property type="match status" value="1"/>
</dbReference>
<proteinExistence type="inferred from homology"/>
<protein>
    <recommendedName>
        <fullName evidence="11">Acyl-CoA dehydrogenase</fullName>
    </recommendedName>
</protein>
<keyword evidence="3 5" id="KW-0285">Flavoprotein</keyword>
<dbReference type="InterPro" id="IPR036250">
    <property type="entry name" value="AcylCo_DH-like_C"/>
</dbReference>
<keyword evidence="10" id="KW-1185">Reference proteome</keyword>
<keyword evidence="4 5" id="KW-0274">FAD</keyword>
<dbReference type="OrthoDB" id="7801364at2"/>
<evidence type="ECO:0000313" key="10">
    <source>
        <dbReference type="Proteomes" id="UP000186997"/>
    </source>
</evidence>
<gene>
    <name evidence="9" type="ORF">SAMN05421665_0290</name>
</gene>
<dbReference type="SUPFAM" id="SSF47203">
    <property type="entry name" value="Acyl-CoA dehydrogenase C-terminal domain-like"/>
    <property type="match status" value="1"/>
</dbReference>
<name>A0A1R3WDS6_9RHOB</name>
<evidence type="ECO:0000259" key="7">
    <source>
        <dbReference type="Pfam" id="PF02770"/>
    </source>
</evidence>
<dbReference type="PANTHER" id="PTHR42803">
    <property type="entry name" value="ACYL-COA DEHYDROGENASE"/>
    <property type="match status" value="1"/>
</dbReference>
<dbReference type="SUPFAM" id="SSF56645">
    <property type="entry name" value="Acyl-CoA dehydrogenase NM domain-like"/>
    <property type="match status" value="1"/>
</dbReference>
<dbReference type="Pfam" id="PF00441">
    <property type="entry name" value="Acyl-CoA_dh_1"/>
    <property type="match status" value="1"/>
</dbReference>
<keyword evidence="5" id="KW-0560">Oxidoreductase</keyword>
<dbReference type="Gene3D" id="1.20.140.10">
    <property type="entry name" value="Butyryl-CoA Dehydrogenase, subunit A, domain 3"/>
    <property type="match status" value="1"/>
</dbReference>
<dbReference type="InterPro" id="IPR009075">
    <property type="entry name" value="AcylCo_DH/oxidase_C"/>
</dbReference>